<keyword evidence="6" id="KW-1185">Reference proteome</keyword>
<evidence type="ECO:0000256" key="1">
    <source>
        <dbReference type="ARBA" id="ARBA00022741"/>
    </source>
</evidence>
<proteinExistence type="predicted"/>
<reference evidence="5" key="1">
    <citation type="submission" date="2017-05" db="EMBL/GenBank/DDBJ databases">
        <authorList>
            <person name="Varghese N."/>
            <person name="Submissions S."/>
        </authorList>
    </citation>
    <scope>NUCLEOTIDE SEQUENCE</scope>
    <source>
        <strain evidence="5">DSM 45262</strain>
    </source>
</reference>
<dbReference type="Proteomes" id="UP001157946">
    <property type="component" value="Unassembled WGS sequence"/>
</dbReference>
<dbReference type="InterPro" id="IPR003593">
    <property type="entry name" value="AAA+_ATPase"/>
</dbReference>
<evidence type="ECO:0000256" key="2">
    <source>
        <dbReference type="ARBA" id="ARBA00022840"/>
    </source>
</evidence>
<dbReference type="GO" id="GO:0016887">
    <property type="term" value="F:ATP hydrolysis activity"/>
    <property type="evidence" value="ECO:0007669"/>
    <property type="project" value="InterPro"/>
</dbReference>
<dbReference type="InterPro" id="IPR017871">
    <property type="entry name" value="ABC_transporter-like_CS"/>
</dbReference>
<evidence type="ECO:0000313" key="6">
    <source>
        <dbReference type="Proteomes" id="UP001157946"/>
    </source>
</evidence>
<dbReference type="EMBL" id="FXTU01000002">
    <property type="protein sequence ID" value="SMP09003.1"/>
    <property type="molecule type" value="Genomic_DNA"/>
</dbReference>
<dbReference type="InterPro" id="IPR051309">
    <property type="entry name" value="ABCF_ATPase"/>
</dbReference>
<keyword evidence="3" id="KW-0175">Coiled coil</keyword>
<feature type="domain" description="ABC transporter" evidence="4">
    <location>
        <begin position="336"/>
        <end position="548"/>
    </location>
</feature>
<dbReference type="CDD" id="cd03221">
    <property type="entry name" value="ABCF_EF-3"/>
    <property type="match status" value="2"/>
</dbReference>
<protein>
    <submittedName>
        <fullName evidence="5">ATPase components of ABC transporters with duplicated ATPase domains</fullName>
    </submittedName>
</protein>
<dbReference type="InterPro" id="IPR027417">
    <property type="entry name" value="P-loop_NTPase"/>
</dbReference>
<dbReference type="InterPro" id="IPR003439">
    <property type="entry name" value="ABC_transporter-like_ATP-bd"/>
</dbReference>
<name>A0AA45WKY7_9BACL</name>
<accession>A0AA45WKY7</accession>
<dbReference type="Pfam" id="PF00005">
    <property type="entry name" value="ABC_tran"/>
    <property type="match status" value="2"/>
</dbReference>
<sequence length="548" mass="62663">MIVCACHQLKKMLGATWVLKQIDGEIHERARIGLVGANGSGKTTLLKCLAGIERPDEGEVFIRKQAKVGYLAQLPETDKKTTVEDVLRQPFAKLTAMERKMNELSLQMGETDSPQKLERLLSQWDVLRERFEQEGGYQIDSLITQVATGLGVPKEMWNLPFHKLSGGEKTKVGLATLLLSRPDCLLLDEPTNHLDLPSVEWLENYLEKYQGAVLLVSHDRYFLDRVTNETWDLEDGEIHIYPGNYSRFTKLKEERLLAEFKQYQEQEKKIKKMKETIKRLKEWANRANPPNAGMHRRAKSMEKALERMEKVKKPVLERRKMRLQFDFAKRSGKDVIVAENIGKLYGDRLLFAGCGMLVRFGERCAIVGANGTGKSTLLRIILGREQADDGWVRLGDSVKVGYLSQAGYEGDPEQTVINAFREEVAVTEGEARHLLARFLFYGHSVFRKVGDLSGGERMRLRLAQLMHQDINLLVMDEPTNHLDIDSREVLEEALAEFPGTILAVSHDRYFLNRLFGTIYWLENQQLHRYDGDYDWAKNKRLEGGPSQA</sequence>
<dbReference type="SUPFAM" id="SSF52540">
    <property type="entry name" value="P-loop containing nucleoside triphosphate hydrolases"/>
    <property type="match status" value="2"/>
</dbReference>
<dbReference type="RefSeq" id="WP_284724015.1">
    <property type="nucleotide sequence ID" value="NZ_FXTU01000002.1"/>
</dbReference>
<dbReference type="AlphaFoldDB" id="A0AA45WKY7"/>
<dbReference type="NCBIfam" id="NF000355">
    <property type="entry name" value="ribo_prot_ABC_F"/>
    <property type="match status" value="1"/>
</dbReference>
<organism evidence="5 6">
    <name type="scientific">Laceyella tengchongensis</name>
    <dbReference type="NCBI Taxonomy" id="574699"/>
    <lineage>
        <taxon>Bacteria</taxon>
        <taxon>Bacillati</taxon>
        <taxon>Bacillota</taxon>
        <taxon>Bacilli</taxon>
        <taxon>Bacillales</taxon>
        <taxon>Thermoactinomycetaceae</taxon>
        <taxon>Laceyella</taxon>
    </lineage>
</organism>
<dbReference type="PANTHER" id="PTHR42855:SF2">
    <property type="entry name" value="DRUG RESISTANCE ABC TRANSPORTER,ATP-BINDING PROTEIN"/>
    <property type="match status" value="1"/>
</dbReference>
<dbReference type="PROSITE" id="PS00211">
    <property type="entry name" value="ABC_TRANSPORTER_1"/>
    <property type="match status" value="2"/>
</dbReference>
<dbReference type="SMART" id="SM00382">
    <property type="entry name" value="AAA"/>
    <property type="match status" value="2"/>
</dbReference>
<dbReference type="FunFam" id="3.40.50.300:FF:000011">
    <property type="entry name" value="Putative ABC transporter ATP-binding component"/>
    <property type="match status" value="1"/>
</dbReference>
<comment type="caution">
    <text evidence="5">The sequence shown here is derived from an EMBL/GenBank/DDBJ whole genome shotgun (WGS) entry which is preliminary data.</text>
</comment>
<dbReference type="PANTHER" id="PTHR42855">
    <property type="entry name" value="ABC TRANSPORTER ATP-BINDING SUBUNIT"/>
    <property type="match status" value="1"/>
</dbReference>
<evidence type="ECO:0000256" key="3">
    <source>
        <dbReference type="SAM" id="Coils"/>
    </source>
</evidence>
<dbReference type="FunFam" id="3.40.50.300:FF:001807">
    <property type="entry name" value="ABC transporter ATP-binding protein"/>
    <property type="match status" value="1"/>
</dbReference>
<feature type="coiled-coil region" evidence="3">
    <location>
        <begin position="256"/>
        <end position="283"/>
    </location>
</feature>
<dbReference type="GO" id="GO:0005524">
    <property type="term" value="F:ATP binding"/>
    <property type="evidence" value="ECO:0007669"/>
    <property type="project" value="UniProtKB-KW"/>
</dbReference>
<dbReference type="Gene3D" id="3.40.50.300">
    <property type="entry name" value="P-loop containing nucleotide triphosphate hydrolases"/>
    <property type="match status" value="2"/>
</dbReference>
<dbReference type="PROSITE" id="PS50893">
    <property type="entry name" value="ABC_TRANSPORTER_2"/>
    <property type="match status" value="2"/>
</dbReference>
<evidence type="ECO:0000313" key="5">
    <source>
        <dbReference type="EMBL" id="SMP09003.1"/>
    </source>
</evidence>
<feature type="domain" description="ABC transporter" evidence="4">
    <location>
        <begin position="4"/>
        <end position="260"/>
    </location>
</feature>
<keyword evidence="1" id="KW-0547">Nucleotide-binding</keyword>
<evidence type="ECO:0000259" key="4">
    <source>
        <dbReference type="PROSITE" id="PS50893"/>
    </source>
</evidence>
<keyword evidence="2" id="KW-0067">ATP-binding</keyword>
<dbReference type="Pfam" id="PF12848">
    <property type="entry name" value="ABC_tran_Xtn"/>
    <property type="match status" value="1"/>
</dbReference>
<dbReference type="InterPro" id="IPR032781">
    <property type="entry name" value="ABC_tran_Xtn"/>
</dbReference>
<gene>
    <name evidence="5" type="ORF">SAMN06265361_10266</name>
</gene>